<evidence type="ECO:0000313" key="4">
    <source>
        <dbReference type="Proteomes" id="UP001152607"/>
    </source>
</evidence>
<protein>
    <recommendedName>
        <fullName evidence="5">U6 small nuclear RNA (adenine-(43)-N(6))-methyltransferase</fullName>
    </recommendedName>
</protein>
<dbReference type="GO" id="GO:0005634">
    <property type="term" value="C:nucleus"/>
    <property type="evidence" value="ECO:0007669"/>
    <property type="project" value="TreeGrafter"/>
</dbReference>
<keyword evidence="4" id="KW-1185">Reference proteome</keyword>
<dbReference type="OrthoDB" id="514248at2759"/>
<dbReference type="PANTHER" id="PTHR13393">
    <property type="entry name" value="SAM-DEPENDENT METHYLTRANSFERASE"/>
    <property type="match status" value="1"/>
</dbReference>
<keyword evidence="1" id="KW-0489">Methyltransferase</keyword>
<accession>A0A9W4XSJ3</accession>
<dbReference type="GO" id="GO:0008168">
    <property type="term" value="F:methyltransferase activity"/>
    <property type="evidence" value="ECO:0007669"/>
    <property type="project" value="UniProtKB-KW"/>
</dbReference>
<dbReference type="InterPro" id="IPR010286">
    <property type="entry name" value="METTL16/RlmF"/>
</dbReference>
<dbReference type="GO" id="GO:0070475">
    <property type="term" value="P:rRNA base methylation"/>
    <property type="evidence" value="ECO:0007669"/>
    <property type="project" value="TreeGrafter"/>
</dbReference>
<organism evidence="3 4">
    <name type="scientific">Periconia digitata</name>
    <dbReference type="NCBI Taxonomy" id="1303443"/>
    <lineage>
        <taxon>Eukaryota</taxon>
        <taxon>Fungi</taxon>
        <taxon>Dikarya</taxon>
        <taxon>Ascomycota</taxon>
        <taxon>Pezizomycotina</taxon>
        <taxon>Dothideomycetes</taxon>
        <taxon>Pleosporomycetidae</taxon>
        <taxon>Pleosporales</taxon>
        <taxon>Massarineae</taxon>
        <taxon>Periconiaceae</taxon>
        <taxon>Periconia</taxon>
    </lineage>
</organism>
<dbReference type="EMBL" id="CAOQHR010000002">
    <property type="protein sequence ID" value="CAI6330466.1"/>
    <property type="molecule type" value="Genomic_DNA"/>
</dbReference>
<dbReference type="Pfam" id="PF05971">
    <property type="entry name" value="Methyltransf_10"/>
    <property type="match status" value="1"/>
</dbReference>
<comment type="caution">
    <text evidence="3">The sequence shown here is derived from an EMBL/GenBank/DDBJ whole genome shotgun (WGS) entry which is preliminary data.</text>
</comment>
<proteinExistence type="predicted"/>
<dbReference type="InterPro" id="IPR029063">
    <property type="entry name" value="SAM-dependent_MTases_sf"/>
</dbReference>
<sequence>MSDKDLANLPPYTTTDFKALASKDEAFNTILQQSNGRLNFQDPTTILILAQALLKTDFNLSLSIPDDRLCPPIPNRYNYVSWIHHLIDSTSPSYSNAYDPTRTITGLDIGTGASAIYTMLLLRTRPAWTMCATDIDSKSFSSAVLNLTLNNLVTRTKMLQTIPSNPLIPLQHLDHHSTLDFTICNPPFFTSAAEMSSSLAGSKKALPPSSICTGAEVEMVCPGGDLGFATRILHESLTLRQKVRWYTTLLGKLDSAKQLITLLKQHDINNWAVCAIDAGGKTKRWVVGWSFGDLRPAVDVARVWGVPHELLPFPSEVKVKFGVQLENGGDGGENDHVMDSDDGGKVEDISSLLNTLLAPLDLLSWSWNHDSLSGVGEASGNVWNRAYRHKKKKETEAKQVSDAGDVGMVGNEPNVALAFRVSVLPATQEVVVEWLRGRDQVLWESFCGMVVRRVKKG</sequence>
<dbReference type="Gene3D" id="3.40.50.150">
    <property type="entry name" value="Vaccinia Virus protein VP39"/>
    <property type="match status" value="1"/>
</dbReference>
<gene>
    <name evidence="3" type="ORF">PDIGIT_LOCUS4244</name>
</gene>
<evidence type="ECO:0000256" key="2">
    <source>
        <dbReference type="ARBA" id="ARBA00022679"/>
    </source>
</evidence>
<evidence type="ECO:0000313" key="3">
    <source>
        <dbReference type="EMBL" id="CAI6330466.1"/>
    </source>
</evidence>
<dbReference type="SUPFAM" id="SSF53335">
    <property type="entry name" value="S-adenosyl-L-methionine-dependent methyltransferases"/>
    <property type="match status" value="1"/>
</dbReference>
<evidence type="ECO:0008006" key="5">
    <source>
        <dbReference type="Google" id="ProtNLM"/>
    </source>
</evidence>
<name>A0A9W4XSJ3_9PLEO</name>
<dbReference type="Proteomes" id="UP001152607">
    <property type="component" value="Unassembled WGS sequence"/>
</dbReference>
<dbReference type="PANTHER" id="PTHR13393:SF0">
    <property type="entry name" value="RNA N6-ADENOSINE-METHYLTRANSFERASE METTL16"/>
    <property type="match status" value="1"/>
</dbReference>
<reference evidence="3" key="1">
    <citation type="submission" date="2023-01" db="EMBL/GenBank/DDBJ databases">
        <authorList>
            <person name="Van Ghelder C."/>
            <person name="Rancurel C."/>
        </authorList>
    </citation>
    <scope>NUCLEOTIDE SEQUENCE</scope>
    <source>
        <strain evidence="3">CNCM I-4278</strain>
    </source>
</reference>
<dbReference type="AlphaFoldDB" id="A0A9W4XSJ3"/>
<evidence type="ECO:0000256" key="1">
    <source>
        <dbReference type="ARBA" id="ARBA00022603"/>
    </source>
</evidence>
<keyword evidence="2" id="KW-0808">Transferase</keyword>